<feature type="signal peptide" evidence="1">
    <location>
        <begin position="1"/>
        <end position="21"/>
    </location>
</feature>
<dbReference type="Proteomes" id="UP001597425">
    <property type="component" value="Unassembled WGS sequence"/>
</dbReference>
<dbReference type="EMBL" id="JBHUJD010000007">
    <property type="protein sequence ID" value="MFD2310129.1"/>
    <property type="molecule type" value="Genomic_DNA"/>
</dbReference>
<keyword evidence="3" id="KW-1185">Reference proteome</keyword>
<dbReference type="RefSeq" id="WP_265721404.1">
    <property type="nucleotide sequence ID" value="NZ_JAPIVK010000011.1"/>
</dbReference>
<organism evidence="2 3">
    <name type="scientific">Microbulbifer halophilus</name>
    <dbReference type="NCBI Taxonomy" id="453963"/>
    <lineage>
        <taxon>Bacteria</taxon>
        <taxon>Pseudomonadati</taxon>
        <taxon>Pseudomonadota</taxon>
        <taxon>Gammaproteobacteria</taxon>
        <taxon>Cellvibrionales</taxon>
        <taxon>Microbulbiferaceae</taxon>
        <taxon>Microbulbifer</taxon>
    </lineage>
</organism>
<evidence type="ECO:0000313" key="3">
    <source>
        <dbReference type="Proteomes" id="UP001597425"/>
    </source>
</evidence>
<evidence type="ECO:0008006" key="4">
    <source>
        <dbReference type="Google" id="ProtNLM"/>
    </source>
</evidence>
<keyword evidence="1" id="KW-0732">Signal</keyword>
<name>A0ABW5EAL0_9GAMM</name>
<feature type="chain" id="PRO_5045537020" description="DUF306 domain-containing protein" evidence="1">
    <location>
        <begin position="22"/>
        <end position="119"/>
    </location>
</feature>
<evidence type="ECO:0000256" key="1">
    <source>
        <dbReference type="SAM" id="SignalP"/>
    </source>
</evidence>
<gene>
    <name evidence="2" type="ORF">ACFSKX_06830</name>
</gene>
<protein>
    <recommendedName>
        <fullName evidence="4">DUF306 domain-containing protein</fullName>
    </recommendedName>
</protein>
<accession>A0ABW5EAL0</accession>
<comment type="caution">
    <text evidence="2">The sequence shown here is derived from an EMBL/GenBank/DDBJ whole genome shotgun (WGS) entry which is preliminary data.</text>
</comment>
<sequence>MPGSRILLTAIVFLLASPAVADTLVTENYTIEIQRNCGEGYVTCDDVSYHSKSHKSGNQLRLTGKTLSRMCADRETPCQFIGYEFKNGNTTYTVFDSGRLLVERNGKTLVDETGEWTYQ</sequence>
<evidence type="ECO:0000313" key="2">
    <source>
        <dbReference type="EMBL" id="MFD2310129.1"/>
    </source>
</evidence>
<proteinExistence type="predicted"/>
<reference evidence="3" key="1">
    <citation type="journal article" date="2019" name="Int. J. Syst. Evol. Microbiol.">
        <title>The Global Catalogue of Microorganisms (GCM) 10K type strain sequencing project: providing services to taxonomists for standard genome sequencing and annotation.</title>
        <authorList>
            <consortium name="The Broad Institute Genomics Platform"/>
            <consortium name="The Broad Institute Genome Sequencing Center for Infectious Disease"/>
            <person name="Wu L."/>
            <person name="Ma J."/>
        </authorList>
    </citation>
    <scope>NUCLEOTIDE SEQUENCE [LARGE SCALE GENOMIC DNA]</scope>
    <source>
        <strain evidence="3">KCTC 12848</strain>
    </source>
</reference>